<accession>A0A7I9VJJ4</accession>
<dbReference type="EMBL" id="BJTG01000003">
    <property type="protein sequence ID" value="GEJ56543.1"/>
    <property type="molecule type" value="Genomic_DNA"/>
</dbReference>
<organism evidence="3 4">
    <name type="scientific">Anaeromyxobacter diazotrophicus</name>
    <dbReference type="NCBI Taxonomy" id="2590199"/>
    <lineage>
        <taxon>Bacteria</taxon>
        <taxon>Pseudomonadati</taxon>
        <taxon>Myxococcota</taxon>
        <taxon>Myxococcia</taxon>
        <taxon>Myxococcales</taxon>
        <taxon>Cystobacterineae</taxon>
        <taxon>Anaeromyxobacteraceae</taxon>
        <taxon>Anaeromyxobacter</taxon>
    </lineage>
</organism>
<dbReference type="PANTHER" id="PTHR46797:SF19">
    <property type="entry name" value="BLL2473 PROTEIN"/>
    <property type="match status" value="1"/>
</dbReference>
<gene>
    <name evidence="3" type="ORF">AMYX_12840</name>
</gene>
<keyword evidence="1 3" id="KW-0238">DNA-binding</keyword>
<dbReference type="Pfam" id="PF13560">
    <property type="entry name" value="HTH_31"/>
    <property type="match status" value="1"/>
</dbReference>
<feature type="domain" description="HTH cro/C1-type" evidence="2">
    <location>
        <begin position="16"/>
        <end position="70"/>
    </location>
</feature>
<dbReference type="CDD" id="cd00093">
    <property type="entry name" value="HTH_XRE"/>
    <property type="match status" value="1"/>
</dbReference>
<dbReference type="SMART" id="SM00530">
    <property type="entry name" value="HTH_XRE"/>
    <property type="match status" value="1"/>
</dbReference>
<proteinExistence type="predicted"/>
<evidence type="ECO:0000313" key="4">
    <source>
        <dbReference type="Proteomes" id="UP000503640"/>
    </source>
</evidence>
<evidence type="ECO:0000256" key="1">
    <source>
        <dbReference type="ARBA" id="ARBA00023125"/>
    </source>
</evidence>
<protein>
    <submittedName>
        <fullName evidence="3">DNA-binding protein</fullName>
    </submittedName>
</protein>
<sequence length="194" mass="21224">MKVRGDGMRKDIGERIRRMRETQELTRDEVSRLAGLGADRLAALEEGREVPSIGVVIKLSRVLGSKLGGLLHGGAVASEALTVCRAGEVGVGYDQGDTDQGYTYRSLTRPGTPGHGMEPFLLTFDPRANDARPLAHDGQEFVYVLEGEIELFHDGQRHTLRQGDSAYLDATRPHLFRGLGERPSRMLAVVWSAG</sequence>
<keyword evidence="4" id="KW-1185">Reference proteome</keyword>
<dbReference type="InterPro" id="IPR001387">
    <property type="entry name" value="Cro/C1-type_HTH"/>
</dbReference>
<dbReference type="Proteomes" id="UP000503640">
    <property type="component" value="Unassembled WGS sequence"/>
</dbReference>
<evidence type="ECO:0000259" key="2">
    <source>
        <dbReference type="PROSITE" id="PS50943"/>
    </source>
</evidence>
<dbReference type="Pfam" id="PF07883">
    <property type="entry name" value="Cupin_2"/>
    <property type="match status" value="1"/>
</dbReference>
<dbReference type="Gene3D" id="2.60.120.10">
    <property type="entry name" value="Jelly Rolls"/>
    <property type="match status" value="1"/>
</dbReference>
<dbReference type="InterPro" id="IPR014710">
    <property type="entry name" value="RmlC-like_jellyroll"/>
</dbReference>
<dbReference type="GO" id="GO:0005829">
    <property type="term" value="C:cytosol"/>
    <property type="evidence" value="ECO:0007669"/>
    <property type="project" value="TreeGrafter"/>
</dbReference>
<reference evidence="4" key="1">
    <citation type="journal article" date="2020" name="Appl. Environ. Microbiol.">
        <title>Diazotrophic Anaeromyxobacter Isolates from Soils.</title>
        <authorList>
            <person name="Masuda Y."/>
            <person name="Yamanaka H."/>
            <person name="Xu Z.X."/>
            <person name="Shiratori Y."/>
            <person name="Aono T."/>
            <person name="Amachi S."/>
            <person name="Senoo K."/>
            <person name="Itoh H."/>
        </authorList>
    </citation>
    <scope>NUCLEOTIDE SEQUENCE [LARGE SCALE GENOMIC DNA]</scope>
    <source>
        <strain evidence="4">R267</strain>
    </source>
</reference>
<dbReference type="InterPro" id="IPR013096">
    <property type="entry name" value="Cupin_2"/>
</dbReference>
<name>A0A7I9VJJ4_9BACT</name>
<dbReference type="CDD" id="cd02209">
    <property type="entry name" value="cupin_XRE_C"/>
    <property type="match status" value="1"/>
</dbReference>
<dbReference type="Gene3D" id="1.10.260.40">
    <property type="entry name" value="lambda repressor-like DNA-binding domains"/>
    <property type="match status" value="1"/>
</dbReference>
<dbReference type="SUPFAM" id="SSF51182">
    <property type="entry name" value="RmlC-like cupins"/>
    <property type="match status" value="1"/>
</dbReference>
<dbReference type="AlphaFoldDB" id="A0A7I9VJJ4"/>
<dbReference type="InterPro" id="IPR050807">
    <property type="entry name" value="TransReg_Diox_bact_type"/>
</dbReference>
<comment type="caution">
    <text evidence="3">The sequence shown here is derived from an EMBL/GenBank/DDBJ whole genome shotgun (WGS) entry which is preliminary data.</text>
</comment>
<dbReference type="InterPro" id="IPR011051">
    <property type="entry name" value="RmlC_Cupin_sf"/>
</dbReference>
<evidence type="ECO:0000313" key="3">
    <source>
        <dbReference type="EMBL" id="GEJ56543.1"/>
    </source>
</evidence>
<dbReference type="SUPFAM" id="SSF47413">
    <property type="entry name" value="lambda repressor-like DNA-binding domains"/>
    <property type="match status" value="1"/>
</dbReference>
<dbReference type="InterPro" id="IPR010982">
    <property type="entry name" value="Lambda_DNA-bd_dom_sf"/>
</dbReference>
<dbReference type="PROSITE" id="PS50943">
    <property type="entry name" value="HTH_CROC1"/>
    <property type="match status" value="1"/>
</dbReference>
<dbReference type="PANTHER" id="PTHR46797">
    <property type="entry name" value="HTH-TYPE TRANSCRIPTIONAL REGULATOR"/>
    <property type="match status" value="1"/>
</dbReference>
<dbReference type="GO" id="GO:0003677">
    <property type="term" value="F:DNA binding"/>
    <property type="evidence" value="ECO:0007669"/>
    <property type="project" value="UniProtKB-KW"/>
</dbReference>
<dbReference type="GO" id="GO:0003700">
    <property type="term" value="F:DNA-binding transcription factor activity"/>
    <property type="evidence" value="ECO:0007669"/>
    <property type="project" value="TreeGrafter"/>
</dbReference>